<protein>
    <submittedName>
        <fullName evidence="1">Uncharacterized protein</fullName>
    </submittedName>
</protein>
<evidence type="ECO:0000313" key="2">
    <source>
        <dbReference type="Proteomes" id="UP001321700"/>
    </source>
</evidence>
<dbReference type="Proteomes" id="UP001321700">
    <property type="component" value="Unassembled WGS sequence"/>
</dbReference>
<organism evidence="1 2">
    <name type="scientific">Rhodoferax potami</name>
    <dbReference type="NCBI Taxonomy" id="3068338"/>
    <lineage>
        <taxon>Bacteria</taxon>
        <taxon>Pseudomonadati</taxon>
        <taxon>Pseudomonadota</taxon>
        <taxon>Betaproteobacteria</taxon>
        <taxon>Burkholderiales</taxon>
        <taxon>Comamonadaceae</taxon>
        <taxon>Rhodoferax</taxon>
    </lineage>
</organism>
<accession>A0ABU3KQC7</accession>
<proteinExistence type="predicted"/>
<dbReference type="RefSeq" id="WP_313875652.1">
    <property type="nucleotide sequence ID" value="NZ_JAVBIK010000001.1"/>
</dbReference>
<comment type="caution">
    <text evidence="1">The sequence shown here is derived from an EMBL/GenBank/DDBJ whole genome shotgun (WGS) entry which is preliminary data.</text>
</comment>
<gene>
    <name evidence="1" type="ORF">RAE19_15055</name>
</gene>
<reference evidence="1 2" key="1">
    <citation type="submission" date="2023-08" db="EMBL/GenBank/DDBJ databases">
        <title>Rhodoferax potami sp. nov. and Rhodoferax mekongensis sp. nov., isolated from the Mekong River in Thailand.</title>
        <authorList>
            <person name="Kitikhun S."/>
            <person name="Charoenyingcharoen P."/>
            <person name="Siriarchawattana P."/>
            <person name="Likhitrattanapisal S."/>
            <person name="Nilsakha T."/>
            <person name="Chanpet A."/>
            <person name="Rattanawaree P."/>
            <person name="Ingsriswang S."/>
        </authorList>
    </citation>
    <scope>NUCLEOTIDE SEQUENCE [LARGE SCALE GENOMIC DNA]</scope>
    <source>
        <strain evidence="1 2">TBRC 17660</strain>
    </source>
</reference>
<evidence type="ECO:0000313" key="1">
    <source>
        <dbReference type="EMBL" id="MDT7520014.1"/>
    </source>
</evidence>
<dbReference type="EMBL" id="JAVBIK010000001">
    <property type="protein sequence ID" value="MDT7520014.1"/>
    <property type="molecule type" value="Genomic_DNA"/>
</dbReference>
<keyword evidence="2" id="KW-1185">Reference proteome</keyword>
<name>A0ABU3KQC7_9BURK</name>
<sequence>MEPQTTFEMEFADSEIRQTIWQGDDLHVVFSAVAATRHAPGDASISGFLQGVELVLRQCTPVPTAALFGRVRSGALRLEGQPSILRIPVPSTWDQPLALELEPAQNGFLVLQAQGMECRLQAGGVFRESLFC</sequence>